<dbReference type="Proteomes" id="UP000019375">
    <property type="component" value="Unassembled WGS sequence"/>
</dbReference>
<dbReference type="EMBL" id="HG316458">
    <property type="protein sequence ID" value="CDF89933.1"/>
    <property type="molecule type" value="Genomic_DNA"/>
</dbReference>
<proteinExistence type="predicted"/>
<dbReference type="CDD" id="cd07383">
    <property type="entry name" value="MPP_Dcr2"/>
    <property type="match status" value="1"/>
</dbReference>
<dbReference type="Gene3D" id="3.60.21.10">
    <property type="match status" value="1"/>
</dbReference>
<name>A0A8J2T8B1_ZYGB2</name>
<keyword evidence="1" id="KW-0732">Signal</keyword>
<dbReference type="AlphaFoldDB" id="A0A8J2T8B1"/>
<feature type="signal peptide" evidence="1">
    <location>
        <begin position="1"/>
        <end position="22"/>
    </location>
</feature>
<dbReference type="PANTHER" id="PTHR32440:SF0">
    <property type="entry name" value="PHOSPHATASE DCR2-RELATED"/>
    <property type="match status" value="1"/>
</dbReference>
<dbReference type="InterPro" id="IPR004843">
    <property type="entry name" value="Calcineurin-like_PHP"/>
</dbReference>
<feature type="chain" id="PRO_5035324469" evidence="1">
    <location>
        <begin position="23"/>
        <end position="498"/>
    </location>
</feature>
<gene>
    <name evidence="3" type="ORF">BN860_05072g</name>
</gene>
<keyword evidence="4" id="KW-1185">Reference proteome</keyword>
<dbReference type="PANTHER" id="PTHR32440">
    <property type="entry name" value="PHOSPHATASE DCR2-RELATED-RELATED"/>
    <property type="match status" value="1"/>
</dbReference>
<accession>A0A8J2T8B1</accession>
<reference evidence="4" key="1">
    <citation type="journal article" date="2013" name="Genome Announc.">
        <title>Genome sequence of the food spoilage yeast Zygosaccharomyces bailii CLIB 213(T).</title>
        <authorList>
            <person name="Galeote V."/>
            <person name="Bigey F."/>
            <person name="Devillers H."/>
            <person name="Neuveglise C."/>
            <person name="Dequin S."/>
        </authorList>
    </citation>
    <scope>NUCLEOTIDE SEQUENCE [LARGE SCALE GENOMIC DNA]</scope>
    <source>
        <strain evidence="4">CLIB 213 / ATCC 58445 / CBS 680 / CCRC 21525 / NBRC 1098 / NCYC 1416 / NRRL Y-2227</strain>
    </source>
</reference>
<evidence type="ECO:0000313" key="3">
    <source>
        <dbReference type="EMBL" id="CDF89933.1"/>
    </source>
</evidence>
<sequence length="498" mass="55918">MNRRRVCVLLVVFVLYLQWGHLVNTWQGQGEEYRGGLIDDLKYLKCYRWYRQCNSIRLGGQLWLRIHKDLPTEDMISLQSNWFSRTFLYVHKARAAPVSEIAFSRDPKVVPLQVLQDMHAMVMNSDSSAFHGHGGLLEGGEEWMHRGGGVWCRHRGGAPPVTNIELYVGAGFVEARQNWKEVLHELSRPGQLPLSITRQVLGTEDFVTPEIGDSFKIMQITDTHLRGTIDPGTIRAEFQTRAFISSVLARENPDFVVITGDLLDGWNSVDCELCIMKLVQPMILAKKPFVILQGTSDFSTQCSEAKVLNFVRDRPLCVNAIAPHGLALRLRHGARLMLHWGAIGLVENESAAPEVDYSLAFMHRPLPEYRPRGVFPLVGSYRERVVDEKLLEKESSGVYTALLKRGVQVVSCGSEHNNDCCLKPDNGIWLCFAGVSGVGAERMDGVAVTVRMFKVDDEKGEVTTWKRMAQNPEVVDYQVVATKRGEHESKTSADRGGA</sequence>
<dbReference type="Pfam" id="PF00149">
    <property type="entry name" value="Metallophos"/>
    <property type="match status" value="1"/>
</dbReference>
<evidence type="ECO:0000259" key="2">
    <source>
        <dbReference type="Pfam" id="PF00149"/>
    </source>
</evidence>
<dbReference type="InterPro" id="IPR029052">
    <property type="entry name" value="Metallo-depent_PP-like"/>
</dbReference>
<dbReference type="SUPFAM" id="SSF56300">
    <property type="entry name" value="Metallo-dependent phosphatases"/>
    <property type="match status" value="1"/>
</dbReference>
<protein>
    <submittedName>
        <fullName evidence="3">ZYBA0S05-05072g1_1</fullName>
    </submittedName>
</protein>
<evidence type="ECO:0000313" key="4">
    <source>
        <dbReference type="Proteomes" id="UP000019375"/>
    </source>
</evidence>
<dbReference type="OrthoDB" id="783096at2759"/>
<dbReference type="GO" id="GO:0005737">
    <property type="term" value="C:cytoplasm"/>
    <property type="evidence" value="ECO:0007669"/>
    <property type="project" value="TreeGrafter"/>
</dbReference>
<dbReference type="GO" id="GO:0004721">
    <property type="term" value="F:phosphoprotein phosphatase activity"/>
    <property type="evidence" value="ECO:0007669"/>
    <property type="project" value="TreeGrafter"/>
</dbReference>
<feature type="domain" description="Calcineurin-like phosphoesterase" evidence="2">
    <location>
        <begin position="215"/>
        <end position="380"/>
    </location>
</feature>
<evidence type="ECO:0000256" key="1">
    <source>
        <dbReference type="SAM" id="SignalP"/>
    </source>
</evidence>
<organism evidence="3 4">
    <name type="scientific">Zygosaccharomyces bailii (strain CLIB 213 / ATCC 58445 / CBS 680 / BCRC 21525 / NBRC 1098 / NCYC 1416 / NRRL Y-2227)</name>
    <dbReference type="NCBI Taxonomy" id="1333698"/>
    <lineage>
        <taxon>Eukaryota</taxon>
        <taxon>Fungi</taxon>
        <taxon>Dikarya</taxon>
        <taxon>Ascomycota</taxon>
        <taxon>Saccharomycotina</taxon>
        <taxon>Saccharomycetes</taxon>
        <taxon>Saccharomycetales</taxon>
        <taxon>Saccharomycetaceae</taxon>
        <taxon>Zygosaccharomyces</taxon>
    </lineage>
</organism>